<dbReference type="Pfam" id="PF17932">
    <property type="entry name" value="TetR_C_24"/>
    <property type="match status" value="1"/>
</dbReference>
<dbReference type="InterPro" id="IPR041490">
    <property type="entry name" value="KstR2_TetR_C"/>
</dbReference>
<keyword evidence="6" id="KW-1185">Reference proteome</keyword>
<feature type="region of interest" description="Disordered" evidence="3">
    <location>
        <begin position="1"/>
        <end position="26"/>
    </location>
</feature>
<dbReference type="InterPro" id="IPR009057">
    <property type="entry name" value="Homeodomain-like_sf"/>
</dbReference>
<dbReference type="InterPro" id="IPR001647">
    <property type="entry name" value="HTH_TetR"/>
</dbReference>
<evidence type="ECO:0000256" key="3">
    <source>
        <dbReference type="SAM" id="MobiDB-lite"/>
    </source>
</evidence>
<protein>
    <submittedName>
        <fullName evidence="5">TetR family transcriptional regulator BkaR</fullName>
    </submittedName>
</protein>
<dbReference type="PRINTS" id="PR00455">
    <property type="entry name" value="HTHTETR"/>
</dbReference>
<sequence length="209" mass="22612">MSEDLTAEAGSGGIGPSSARETARDERRQEYLDAAARLFAERGYRGVSIEDLGAACGVSGPAVYRYFRGKQAVLAALLIGVSESLLEGSRAVVEDADGPETALQRLIEFQADFSLDHRDVIRVQDRDLASLEDGDSQLVRRLQREYVALWAEQLQRLHPEEDAAAARQRAQAAFGLLNSTPHSGGRGHAPGQRSRLVAMAWAAVSARVP</sequence>
<dbReference type="InterPro" id="IPR050109">
    <property type="entry name" value="HTH-type_TetR-like_transc_reg"/>
</dbReference>
<dbReference type="EMBL" id="BAABCJ010000002">
    <property type="protein sequence ID" value="GAA3700692.1"/>
    <property type="molecule type" value="Genomic_DNA"/>
</dbReference>
<evidence type="ECO:0000313" key="6">
    <source>
        <dbReference type="Proteomes" id="UP001501536"/>
    </source>
</evidence>
<feature type="domain" description="HTH tetR-type" evidence="4">
    <location>
        <begin position="25"/>
        <end position="85"/>
    </location>
</feature>
<dbReference type="CDD" id="cd00093">
    <property type="entry name" value="HTH_XRE"/>
    <property type="match status" value="1"/>
</dbReference>
<keyword evidence="1 2" id="KW-0238">DNA-binding</keyword>
<dbReference type="PANTHER" id="PTHR30055">
    <property type="entry name" value="HTH-TYPE TRANSCRIPTIONAL REGULATOR RUTR"/>
    <property type="match status" value="1"/>
</dbReference>
<comment type="caution">
    <text evidence="5">The sequence shown here is derived from an EMBL/GenBank/DDBJ whole genome shotgun (WGS) entry which is preliminary data.</text>
</comment>
<dbReference type="InterPro" id="IPR001387">
    <property type="entry name" value="Cro/C1-type_HTH"/>
</dbReference>
<feature type="DNA-binding region" description="H-T-H motif" evidence="2">
    <location>
        <begin position="48"/>
        <end position="67"/>
    </location>
</feature>
<gene>
    <name evidence="5" type="primary">bkaR</name>
    <name evidence="5" type="ORF">GCM10022377_12530</name>
</gene>
<evidence type="ECO:0000256" key="2">
    <source>
        <dbReference type="PROSITE-ProRule" id="PRU00335"/>
    </source>
</evidence>
<dbReference type="Gene3D" id="1.10.357.10">
    <property type="entry name" value="Tetracycline Repressor, domain 2"/>
    <property type="match status" value="1"/>
</dbReference>
<accession>A0ABP7D4S9</accession>
<dbReference type="InterPro" id="IPR023772">
    <property type="entry name" value="DNA-bd_HTH_TetR-type_CS"/>
</dbReference>
<organism evidence="5 6">
    <name type="scientific">Zhihengliuella alba</name>
    <dbReference type="NCBI Taxonomy" id="547018"/>
    <lineage>
        <taxon>Bacteria</taxon>
        <taxon>Bacillati</taxon>
        <taxon>Actinomycetota</taxon>
        <taxon>Actinomycetes</taxon>
        <taxon>Micrococcales</taxon>
        <taxon>Micrococcaceae</taxon>
        <taxon>Zhihengliuella</taxon>
    </lineage>
</organism>
<dbReference type="SUPFAM" id="SSF46689">
    <property type="entry name" value="Homeodomain-like"/>
    <property type="match status" value="1"/>
</dbReference>
<evidence type="ECO:0000259" key="4">
    <source>
        <dbReference type="PROSITE" id="PS50977"/>
    </source>
</evidence>
<name>A0ABP7D4S9_9MICC</name>
<proteinExistence type="predicted"/>
<reference evidence="6" key="1">
    <citation type="journal article" date="2019" name="Int. J. Syst. Evol. Microbiol.">
        <title>The Global Catalogue of Microorganisms (GCM) 10K type strain sequencing project: providing services to taxonomists for standard genome sequencing and annotation.</title>
        <authorList>
            <consortium name="The Broad Institute Genomics Platform"/>
            <consortium name="The Broad Institute Genome Sequencing Center for Infectious Disease"/>
            <person name="Wu L."/>
            <person name="Ma J."/>
        </authorList>
    </citation>
    <scope>NUCLEOTIDE SEQUENCE [LARGE SCALE GENOMIC DNA]</scope>
    <source>
        <strain evidence="6">JCM 16961</strain>
    </source>
</reference>
<dbReference type="RefSeq" id="WP_344881654.1">
    <property type="nucleotide sequence ID" value="NZ_BAABCJ010000002.1"/>
</dbReference>
<dbReference type="PROSITE" id="PS50977">
    <property type="entry name" value="HTH_TETR_2"/>
    <property type="match status" value="1"/>
</dbReference>
<dbReference type="Gene3D" id="1.10.10.60">
    <property type="entry name" value="Homeodomain-like"/>
    <property type="match status" value="1"/>
</dbReference>
<dbReference type="Proteomes" id="UP001501536">
    <property type="component" value="Unassembled WGS sequence"/>
</dbReference>
<evidence type="ECO:0000313" key="5">
    <source>
        <dbReference type="EMBL" id="GAA3700692.1"/>
    </source>
</evidence>
<dbReference type="PANTHER" id="PTHR30055:SF237">
    <property type="entry name" value="TRANSCRIPTIONAL REPRESSOR MCE3R"/>
    <property type="match status" value="1"/>
</dbReference>
<evidence type="ECO:0000256" key="1">
    <source>
        <dbReference type="ARBA" id="ARBA00023125"/>
    </source>
</evidence>
<dbReference type="Pfam" id="PF00440">
    <property type="entry name" value="TetR_N"/>
    <property type="match status" value="1"/>
</dbReference>
<dbReference type="PROSITE" id="PS01081">
    <property type="entry name" value="HTH_TETR_1"/>
    <property type="match status" value="1"/>
</dbReference>